<keyword evidence="3" id="KW-1185">Reference proteome</keyword>
<dbReference type="Proteomes" id="UP000050509">
    <property type="component" value="Unassembled WGS sequence"/>
</dbReference>
<feature type="transmembrane region" description="Helical" evidence="1">
    <location>
        <begin position="49"/>
        <end position="66"/>
    </location>
</feature>
<feature type="transmembrane region" description="Helical" evidence="1">
    <location>
        <begin position="20"/>
        <end position="43"/>
    </location>
</feature>
<feature type="non-terminal residue" evidence="2">
    <location>
        <position position="67"/>
    </location>
</feature>
<keyword evidence="1" id="KW-0812">Transmembrane</keyword>
<comment type="caution">
    <text evidence="2">The sequence shown here is derived from an EMBL/GenBank/DDBJ whole genome shotgun (WGS) entry which is preliminary data.</text>
</comment>
<organism evidence="2 3">
    <name type="scientific">Kouleothrix aurantiaca</name>
    <dbReference type="NCBI Taxonomy" id="186479"/>
    <lineage>
        <taxon>Bacteria</taxon>
        <taxon>Bacillati</taxon>
        <taxon>Chloroflexota</taxon>
        <taxon>Chloroflexia</taxon>
        <taxon>Chloroflexales</taxon>
        <taxon>Roseiflexineae</taxon>
        <taxon>Roseiflexaceae</taxon>
        <taxon>Kouleothrix</taxon>
    </lineage>
</organism>
<evidence type="ECO:0000256" key="1">
    <source>
        <dbReference type="SAM" id="Phobius"/>
    </source>
</evidence>
<dbReference type="AlphaFoldDB" id="A0A0P9D1F8"/>
<dbReference type="EMBL" id="LJCR01002099">
    <property type="protein sequence ID" value="KPV49243.1"/>
    <property type="molecule type" value="Genomic_DNA"/>
</dbReference>
<sequence>METSFSTSGIRAARAPLSQFSKLTLGAMAGVAALLVYSQAAVFGGFDPMVSGVAGLALALGGLVLSG</sequence>
<proteinExistence type="predicted"/>
<protein>
    <submittedName>
        <fullName evidence="2">Uncharacterized protein</fullName>
    </submittedName>
</protein>
<keyword evidence="1" id="KW-0472">Membrane</keyword>
<evidence type="ECO:0000313" key="3">
    <source>
        <dbReference type="Proteomes" id="UP000050509"/>
    </source>
</evidence>
<evidence type="ECO:0000313" key="2">
    <source>
        <dbReference type="EMBL" id="KPV49243.1"/>
    </source>
</evidence>
<reference evidence="2 3" key="1">
    <citation type="submission" date="2015-09" db="EMBL/GenBank/DDBJ databases">
        <title>Draft genome sequence of Kouleothrix aurantiaca JCM 19913.</title>
        <authorList>
            <person name="Hemp J."/>
        </authorList>
    </citation>
    <scope>NUCLEOTIDE SEQUENCE [LARGE SCALE GENOMIC DNA]</scope>
    <source>
        <strain evidence="2 3">COM-B</strain>
    </source>
</reference>
<keyword evidence="1" id="KW-1133">Transmembrane helix</keyword>
<accession>A0A0P9D1F8</accession>
<name>A0A0P9D1F8_9CHLR</name>
<gene>
    <name evidence="2" type="ORF">SE17_33745</name>
</gene>